<dbReference type="NCBIfam" id="NF004752">
    <property type="entry name" value="PRK06080.1-4"/>
    <property type="match status" value="1"/>
</dbReference>
<keyword evidence="5" id="KW-0812">Transmembrane</keyword>
<dbReference type="GO" id="GO:0042371">
    <property type="term" value="P:vitamin K biosynthetic process"/>
    <property type="evidence" value="ECO:0007669"/>
    <property type="project" value="TreeGrafter"/>
</dbReference>
<keyword evidence="4 8" id="KW-0808">Transferase</keyword>
<dbReference type="EMBL" id="NGJX01000014">
    <property type="protein sequence ID" value="RST99640.1"/>
    <property type="molecule type" value="Genomic_DNA"/>
</dbReference>
<dbReference type="OrthoDB" id="9767568at2"/>
<keyword evidence="6" id="KW-1133">Transmembrane helix</keyword>
<dbReference type="NCBIfam" id="NF009926">
    <property type="entry name" value="PRK13387.1"/>
    <property type="match status" value="1"/>
</dbReference>
<dbReference type="UniPathway" id="UPA00079"/>
<dbReference type="AlphaFoldDB" id="A0A369AQ44"/>
<evidence type="ECO:0000256" key="7">
    <source>
        <dbReference type="ARBA" id="ARBA00023136"/>
    </source>
</evidence>
<dbReference type="CDD" id="cd13962">
    <property type="entry name" value="PT_UbiA_UBIAD1"/>
    <property type="match status" value="1"/>
</dbReference>
<keyword evidence="9" id="KW-1185">Reference proteome</keyword>
<protein>
    <submittedName>
        <fullName evidence="8">1,4-dihydroxy-2-naphthoate polyprenyltransferase</fullName>
    </submittedName>
</protein>
<dbReference type="GO" id="GO:0016020">
    <property type="term" value="C:membrane"/>
    <property type="evidence" value="ECO:0007669"/>
    <property type="project" value="UniProtKB-SubCell"/>
</dbReference>
<evidence type="ECO:0000313" key="8">
    <source>
        <dbReference type="EMBL" id="RST99640.1"/>
    </source>
</evidence>
<dbReference type="Proteomes" id="UP000288197">
    <property type="component" value="Unassembled WGS sequence"/>
</dbReference>
<dbReference type="InterPro" id="IPR000537">
    <property type="entry name" value="UbiA_prenyltransferase"/>
</dbReference>
<evidence type="ECO:0000256" key="4">
    <source>
        <dbReference type="ARBA" id="ARBA00022679"/>
    </source>
</evidence>
<dbReference type="Gene3D" id="1.10.357.140">
    <property type="entry name" value="UbiA prenyltransferase"/>
    <property type="match status" value="1"/>
</dbReference>
<accession>A0A369AQ44</accession>
<name>A0A369AQ44_9ENTE</name>
<organism evidence="8 9">
    <name type="scientific">Vagococcus fluvialis</name>
    <dbReference type="NCBI Taxonomy" id="2738"/>
    <lineage>
        <taxon>Bacteria</taxon>
        <taxon>Bacillati</taxon>
        <taxon>Bacillota</taxon>
        <taxon>Bacilli</taxon>
        <taxon>Lactobacillales</taxon>
        <taxon>Enterococcaceae</taxon>
        <taxon>Vagococcus</taxon>
    </lineage>
</organism>
<gene>
    <name evidence="8" type="ORF">CBF32_11405</name>
</gene>
<reference evidence="8 9" key="1">
    <citation type="submission" date="2017-05" db="EMBL/GenBank/DDBJ databases">
        <title>Vagococcus spp. assemblies.</title>
        <authorList>
            <person name="Gulvik C.A."/>
        </authorList>
    </citation>
    <scope>NUCLEOTIDE SEQUENCE [LARGE SCALE GENOMIC DNA]</scope>
    <source>
        <strain evidence="8 9">NCFB 2497</strain>
    </source>
</reference>
<dbReference type="PANTHER" id="PTHR13929">
    <property type="entry name" value="1,4-DIHYDROXY-2-NAPHTHOATE OCTAPRENYLTRANSFERASE"/>
    <property type="match status" value="1"/>
</dbReference>
<evidence type="ECO:0000313" key="9">
    <source>
        <dbReference type="Proteomes" id="UP000288197"/>
    </source>
</evidence>
<dbReference type="Pfam" id="PF01040">
    <property type="entry name" value="UbiA"/>
    <property type="match status" value="1"/>
</dbReference>
<dbReference type="GO" id="GO:0009234">
    <property type="term" value="P:menaquinone biosynthetic process"/>
    <property type="evidence" value="ECO:0007669"/>
    <property type="project" value="UniProtKB-UniPathway"/>
</dbReference>
<evidence type="ECO:0000256" key="3">
    <source>
        <dbReference type="ARBA" id="ARBA00022428"/>
    </source>
</evidence>
<dbReference type="RefSeq" id="WP_114290335.1">
    <property type="nucleotide sequence ID" value="NZ_CP081461.1"/>
</dbReference>
<proteinExistence type="predicted"/>
<evidence type="ECO:0000256" key="6">
    <source>
        <dbReference type="ARBA" id="ARBA00022989"/>
    </source>
</evidence>
<comment type="pathway">
    <text evidence="2">Quinol/quinone metabolism; menaquinone biosynthesis.</text>
</comment>
<evidence type="ECO:0000256" key="2">
    <source>
        <dbReference type="ARBA" id="ARBA00004863"/>
    </source>
</evidence>
<evidence type="ECO:0000256" key="1">
    <source>
        <dbReference type="ARBA" id="ARBA00004141"/>
    </source>
</evidence>
<keyword evidence="3" id="KW-0474">Menaquinone biosynthesis</keyword>
<dbReference type="PIRSF" id="PIRSF005355">
    <property type="entry name" value="UBIAD1"/>
    <property type="match status" value="1"/>
</dbReference>
<dbReference type="InterPro" id="IPR044878">
    <property type="entry name" value="UbiA_sf"/>
</dbReference>
<comment type="subcellular location">
    <subcellularLocation>
        <location evidence="1">Membrane</location>
        <topology evidence="1">Multi-pass membrane protein</topology>
    </subcellularLocation>
</comment>
<comment type="caution">
    <text evidence="8">The sequence shown here is derived from an EMBL/GenBank/DDBJ whole genome shotgun (WGS) entry which is preliminary data.</text>
</comment>
<evidence type="ECO:0000256" key="5">
    <source>
        <dbReference type="ARBA" id="ARBA00022692"/>
    </source>
</evidence>
<sequence>MTMKVFFELVEIRTKLASLFPFLVGLLFSAFFFGQVNGENMILFFLAMLVFDMATTAINNLMDFKKAKNDDYQENTNILGVAKLSEKKVSYLIYSMITFSSLVGLYLTYKTSLLLLAMGGLCFLIGIFYTFGPVPLSRMPLGEIFSGVTMGFGIFFITIYLNIFDLGILDFIIRDGQILLHIQIKALIAIIWASVPMIFTIANIMLANNLCDLEQDISNHRYTLPYYIGRENGVKLFQLLMYSCYTFTIGGVILGFYHWAMLVVLLTFPKINQNVKTFSGKQEKATTFSISIKNLIMFNGAQVIGLLISLLLK</sequence>
<dbReference type="PANTHER" id="PTHR13929:SF0">
    <property type="entry name" value="UBIA PRENYLTRANSFERASE DOMAIN-CONTAINING PROTEIN 1"/>
    <property type="match status" value="1"/>
</dbReference>
<keyword evidence="7" id="KW-0472">Membrane</keyword>
<dbReference type="GeneID" id="63147273"/>
<dbReference type="GO" id="GO:0004659">
    <property type="term" value="F:prenyltransferase activity"/>
    <property type="evidence" value="ECO:0007669"/>
    <property type="project" value="InterPro"/>
</dbReference>
<dbReference type="InterPro" id="IPR026046">
    <property type="entry name" value="UBIAD1"/>
</dbReference>